<feature type="transmembrane region" description="Helical" evidence="9">
    <location>
        <begin position="51"/>
        <end position="68"/>
    </location>
</feature>
<protein>
    <submittedName>
        <fullName evidence="11">TRAP transporter small permease</fullName>
    </submittedName>
</protein>
<evidence type="ECO:0000256" key="8">
    <source>
        <dbReference type="ARBA" id="ARBA00038436"/>
    </source>
</evidence>
<organism evidence="11 12">
    <name type="scientific">Sedimentibacter hydroxybenzoicus DSM 7310</name>
    <dbReference type="NCBI Taxonomy" id="1123245"/>
    <lineage>
        <taxon>Bacteria</taxon>
        <taxon>Bacillati</taxon>
        <taxon>Bacillota</taxon>
        <taxon>Tissierellia</taxon>
        <taxon>Sedimentibacter</taxon>
    </lineage>
</organism>
<dbReference type="Proteomes" id="UP000611629">
    <property type="component" value="Unassembled WGS sequence"/>
</dbReference>
<dbReference type="Pfam" id="PF04290">
    <property type="entry name" value="DctQ"/>
    <property type="match status" value="1"/>
</dbReference>
<evidence type="ECO:0000256" key="3">
    <source>
        <dbReference type="ARBA" id="ARBA00022475"/>
    </source>
</evidence>
<keyword evidence="3" id="KW-1003">Cell membrane</keyword>
<feature type="domain" description="Tripartite ATP-independent periplasmic transporters DctQ component" evidence="10">
    <location>
        <begin position="26"/>
        <end position="151"/>
    </location>
</feature>
<keyword evidence="2" id="KW-0813">Transport</keyword>
<evidence type="ECO:0000259" key="10">
    <source>
        <dbReference type="Pfam" id="PF04290"/>
    </source>
</evidence>
<evidence type="ECO:0000313" key="12">
    <source>
        <dbReference type="Proteomes" id="UP000611629"/>
    </source>
</evidence>
<evidence type="ECO:0000256" key="9">
    <source>
        <dbReference type="SAM" id="Phobius"/>
    </source>
</evidence>
<dbReference type="PANTHER" id="PTHR35011">
    <property type="entry name" value="2,3-DIKETO-L-GULONATE TRAP TRANSPORTER SMALL PERMEASE PROTEIN YIAM"/>
    <property type="match status" value="1"/>
</dbReference>
<keyword evidence="7 9" id="KW-0472">Membrane</keyword>
<dbReference type="GO" id="GO:0005886">
    <property type="term" value="C:plasma membrane"/>
    <property type="evidence" value="ECO:0007669"/>
    <property type="project" value="UniProtKB-SubCell"/>
</dbReference>
<dbReference type="InterPro" id="IPR055348">
    <property type="entry name" value="DctQ"/>
</dbReference>
<feature type="transmembrane region" description="Helical" evidence="9">
    <location>
        <begin position="130"/>
        <end position="151"/>
    </location>
</feature>
<keyword evidence="5 9" id="KW-0812">Transmembrane</keyword>
<name>A0A974BMU0_SEDHY</name>
<keyword evidence="6 9" id="KW-1133">Transmembrane helix</keyword>
<dbReference type="GO" id="GO:0015740">
    <property type="term" value="P:C4-dicarboxylate transport"/>
    <property type="evidence" value="ECO:0007669"/>
    <property type="project" value="TreeGrafter"/>
</dbReference>
<gene>
    <name evidence="11" type="ORF">HZF24_17020</name>
</gene>
<dbReference type="EMBL" id="JACBNQ010000030">
    <property type="protein sequence ID" value="NYB75853.1"/>
    <property type="molecule type" value="Genomic_DNA"/>
</dbReference>
<keyword evidence="12" id="KW-1185">Reference proteome</keyword>
<keyword evidence="4" id="KW-0997">Cell inner membrane</keyword>
<feature type="transmembrane region" description="Helical" evidence="9">
    <location>
        <begin position="21"/>
        <end position="39"/>
    </location>
</feature>
<dbReference type="AlphaFoldDB" id="A0A974BMU0"/>
<dbReference type="PANTHER" id="PTHR35011:SF2">
    <property type="entry name" value="2,3-DIKETO-L-GULONATE TRAP TRANSPORTER SMALL PERMEASE PROTEIN YIAM"/>
    <property type="match status" value="1"/>
</dbReference>
<evidence type="ECO:0000256" key="2">
    <source>
        <dbReference type="ARBA" id="ARBA00022448"/>
    </source>
</evidence>
<comment type="caution">
    <text evidence="11">The sequence shown here is derived from an EMBL/GenBank/DDBJ whole genome shotgun (WGS) entry which is preliminary data.</text>
</comment>
<evidence type="ECO:0000313" key="11">
    <source>
        <dbReference type="EMBL" id="NYB75853.1"/>
    </source>
</evidence>
<reference evidence="11" key="1">
    <citation type="submission" date="2020-07" db="EMBL/GenBank/DDBJ databases">
        <title>Genomic analysis of a strain of Sedimentibacter Hydroxybenzoicus DSM7310.</title>
        <authorList>
            <person name="Ma S."/>
        </authorList>
    </citation>
    <scope>NUCLEOTIDE SEQUENCE</scope>
    <source>
        <strain evidence="11">DSM 7310</strain>
    </source>
</reference>
<evidence type="ECO:0000256" key="4">
    <source>
        <dbReference type="ARBA" id="ARBA00022519"/>
    </source>
</evidence>
<feature type="transmembrane region" description="Helical" evidence="9">
    <location>
        <begin position="89"/>
        <end position="110"/>
    </location>
</feature>
<proteinExistence type="inferred from homology"/>
<evidence type="ECO:0000256" key="1">
    <source>
        <dbReference type="ARBA" id="ARBA00004429"/>
    </source>
</evidence>
<comment type="similarity">
    <text evidence="8">Belongs to the TRAP transporter small permease family.</text>
</comment>
<dbReference type="InterPro" id="IPR007387">
    <property type="entry name" value="TRAP_DctQ"/>
</dbReference>
<evidence type="ECO:0000256" key="5">
    <source>
        <dbReference type="ARBA" id="ARBA00022692"/>
    </source>
</evidence>
<accession>A0A974BMU0</accession>
<evidence type="ECO:0000256" key="7">
    <source>
        <dbReference type="ARBA" id="ARBA00023136"/>
    </source>
</evidence>
<dbReference type="RefSeq" id="WP_179239571.1">
    <property type="nucleotide sequence ID" value="NZ_JACBNQ010000030.1"/>
</dbReference>
<evidence type="ECO:0000256" key="6">
    <source>
        <dbReference type="ARBA" id="ARBA00022989"/>
    </source>
</evidence>
<dbReference type="GO" id="GO:0022857">
    <property type="term" value="F:transmembrane transporter activity"/>
    <property type="evidence" value="ECO:0007669"/>
    <property type="project" value="TreeGrafter"/>
</dbReference>
<comment type="subcellular location">
    <subcellularLocation>
        <location evidence="1">Cell inner membrane</location>
        <topology evidence="1">Multi-pass membrane protein</topology>
    </subcellularLocation>
</comment>
<sequence>MKIILSVSNLLDSVIKKIISVLLMIMTVVLFSQIIARYVMGTGLSWSEELVRYMCVWIIFLGATCATKDGSQISVTALDEMLRGIPKKILSIIQMIFAVVYGVLLSWIGFGALEFAKFQKSPNMGVSMGLVYSVIPIAMIIMLIHLVTIFLQKNIAAEEAHE</sequence>